<evidence type="ECO:0000313" key="2">
    <source>
        <dbReference type="EMBL" id="KAA6355403.1"/>
    </source>
</evidence>
<comment type="caution">
    <text evidence="2">The sequence shown here is derived from an EMBL/GenBank/DDBJ whole genome shotgun (WGS) entry which is preliminary data.</text>
</comment>
<sequence>MGQNLESSPMFTQSSQSESSTSHVRPNEEHELNQSYQVRNDAVAGPQDAHQAQIYSGGDQDWRQVSRSKDLTPEQPKAIKGSE</sequence>
<feature type="compositionally biased region" description="Basic and acidic residues" evidence="1">
    <location>
        <begin position="60"/>
        <end position="72"/>
    </location>
</feature>
<name>A0A5J4TC92_9EUKA</name>
<reference evidence="2 3" key="1">
    <citation type="submission" date="2019-03" db="EMBL/GenBank/DDBJ databases">
        <title>Single cell metagenomics reveals metabolic interactions within the superorganism composed of flagellate Streblomastix strix and complex community of Bacteroidetes bacteria on its surface.</title>
        <authorList>
            <person name="Treitli S.C."/>
            <person name="Kolisko M."/>
            <person name="Husnik F."/>
            <person name="Keeling P."/>
            <person name="Hampl V."/>
        </authorList>
    </citation>
    <scope>NUCLEOTIDE SEQUENCE [LARGE SCALE GENOMIC DNA]</scope>
    <source>
        <strain evidence="2">ST1C</strain>
    </source>
</reference>
<protein>
    <submittedName>
        <fullName evidence="2">Uncharacterized protein</fullName>
    </submittedName>
</protein>
<gene>
    <name evidence="2" type="ORF">EZS28_049070</name>
</gene>
<dbReference type="AlphaFoldDB" id="A0A5J4TC92"/>
<proteinExistence type="predicted"/>
<feature type="region of interest" description="Disordered" evidence="1">
    <location>
        <begin position="1"/>
        <end position="83"/>
    </location>
</feature>
<evidence type="ECO:0000313" key="3">
    <source>
        <dbReference type="Proteomes" id="UP000324800"/>
    </source>
</evidence>
<evidence type="ECO:0000256" key="1">
    <source>
        <dbReference type="SAM" id="MobiDB-lite"/>
    </source>
</evidence>
<dbReference type="Proteomes" id="UP000324800">
    <property type="component" value="Unassembled WGS sequence"/>
</dbReference>
<feature type="compositionally biased region" description="Low complexity" evidence="1">
    <location>
        <begin position="1"/>
        <end position="22"/>
    </location>
</feature>
<dbReference type="EMBL" id="SNRW01034668">
    <property type="protein sequence ID" value="KAA6355403.1"/>
    <property type="molecule type" value="Genomic_DNA"/>
</dbReference>
<feature type="non-terminal residue" evidence="2">
    <location>
        <position position="83"/>
    </location>
</feature>
<organism evidence="2 3">
    <name type="scientific">Streblomastix strix</name>
    <dbReference type="NCBI Taxonomy" id="222440"/>
    <lineage>
        <taxon>Eukaryota</taxon>
        <taxon>Metamonada</taxon>
        <taxon>Preaxostyla</taxon>
        <taxon>Oxymonadida</taxon>
        <taxon>Streblomastigidae</taxon>
        <taxon>Streblomastix</taxon>
    </lineage>
</organism>
<accession>A0A5J4TC92</accession>